<evidence type="ECO:0000313" key="2">
    <source>
        <dbReference type="Proteomes" id="UP000823388"/>
    </source>
</evidence>
<gene>
    <name evidence="1" type="ORF">PVAP13_6NG124406</name>
</gene>
<keyword evidence="2" id="KW-1185">Reference proteome</keyword>
<dbReference type="AlphaFoldDB" id="A0A8T0QZT8"/>
<dbReference type="EMBL" id="CM029048">
    <property type="protein sequence ID" value="KAG2578586.1"/>
    <property type="molecule type" value="Genomic_DNA"/>
</dbReference>
<name>A0A8T0QZT8_PANVG</name>
<evidence type="ECO:0000313" key="1">
    <source>
        <dbReference type="EMBL" id="KAG2578586.1"/>
    </source>
</evidence>
<accession>A0A8T0QZT8</accession>
<comment type="caution">
    <text evidence="1">The sequence shown here is derived from an EMBL/GenBank/DDBJ whole genome shotgun (WGS) entry which is preliminary data.</text>
</comment>
<proteinExistence type="predicted"/>
<sequence>MRALLSEQSNVSNHKAIKNDKLYSQYSHRLQHCLFQGCYIIVFPHWLLILLACLRIELFSLVPSLCSLPRAAPPAGHFLKAEKFISFRETFFLLFQCNFSSPDSA</sequence>
<dbReference type="Proteomes" id="UP000823388">
    <property type="component" value="Chromosome 6N"/>
</dbReference>
<organism evidence="1 2">
    <name type="scientific">Panicum virgatum</name>
    <name type="common">Blackwell switchgrass</name>
    <dbReference type="NCBI Taxonomy" id="38727"/>
    <lineage>
        <taxon>Eukaryota</taxon>
        <taxon>Viridiplantae</taxon>
        <taxon>Streptophyta</taxon>
        <taxon>Embryophyta</taxon>
        <taxon>Tracheophyta</taxon>
        <taxon>Spermatophyta</taxon>
        <taxon>Magnoliopsida</taxon>
        <taxon>Liliopsida</taxon>
        <taxon>Poales</taxon>
        <taxon>Poaceae</taxon>
        <taxon>PACMAD clade</taxon>
        <taxon>Panicoideae</taxon>
        <taxon>Panicodae</taxon>
        <taxon>Paniceae</taxon>
        <taxon>Panicinae</taxon>
        <taxon>Panicum</taxon>
        <taxon>Panicum sect. Hiantes</taxon>
    </lineage>
</organism>
<protein>
    <submittedName>
        <fullName evidence="1">Uncharacterized protein</fullName>
    </submittedName>
</protein>
<reference evidence="1" key="1">
    <citation type="submission" date="2020-05" db="EMBL/GenBank/DDBJ databases">
        <title>WGS assembly of Panicum virgatum.</title>
        <authorList>
            <person name="Lovell J.T."/>
            <person name="Jenkins J."/>
            <person name="Shu S."/>
            <person name="Juenger T.E."/>
            <person name="Schmutz J."/>
        </authorList>
    </citation>
    <scope>NUCLEOTIDE SEQUENCE</scope>
    <source>
        <strain evidence="1">AP13</strain>
    </source>
</reference>